<comment type="caution">
    <text evidence="3">The sequence shown here is derived from an EMBL/GenBank/DDBJ whole genome shotgun (WGS) entry which is preliminary data.</text>
</comment>
<feature type="transmembrane region" description="Helical" evidence="2">
    <location>
        <begin position="308"/>
        <end position="333"/>
    </location>
</feature>
<evidence type="ECO:0000256" key="2">
    <source>
        <dbReference type="SAM" id="Phobius"/>
    </source>
</evidence>
<keyword evidence="2" id="KW-0472">Membrane</keyword>
<evidence type="ECO:0000256" key="1">
    <source>
        <dbReference type="SAM" id="MobiDB-lite"/>
    </source>
</evidence>
<reference evidence="3" key="1">
    <citation type="submission" date="2020-10" db="EMBL/GenBank/DDBJ databases">
        <authorList>
            <person name="Gilroy R."/>
        </authorList>
    </citation>
    <scope>NUCLEOTIDE SEQUENCE</scope>
    <source>
        <strain evidence="3">ChiGjej1B1-24693</strain>
    </source>
</reference>
<feature type="transmembrane region" description="Helical" evidence="2">
    <location>
        <begin position="51"/>
        <end position="76"/>
    </location>
</feature>
<feature type="compositionally biased region" description="Basic and acidic residues" evidence="1">
    <location>
        <begin position="261"/>
        <end position="272"/>
    </location>
</feature>
<feature type="transmembrane region" description="Helical" evidence="2">
    <location>
        <begin position="6"/>
        <end position="21"/>
    </location>
</feature>
<feature type="transmembrane region" description="Helical" evidence="2">
    <location>
        <begin position="147"/>
        <end position="167"/>
    </location>
</feature>
<accession>A0A9D1GZG5</accession>
<feature type="compositionally biased region" description="Low complexity" evidence="1">
    <location>
        <begin position="218"/>
        <end position="234"/>
    </location>
</feature>
<feature type="transmembrane region" description="Helical" evidence="2">
    <location>
        <begin position="179"/>
        <end position="201"/>
    </location>
</feature>
<dbReference type="EMBL" id="DVLP01000356">
    <property type="protein sequence ID" value="HIT76314.1"/>
    <property type="molecule type" value="Genomic_DNA"/>
</dbReference>
<feature type="region of interest" description="Disordered" evidence="1">
    <location>
        <begin position="218"/>
        <end position="277"/>
    </location>
</feature>
<organism evidence="3 4">
    <name type="scientific">Candidatus Avipropionibacterium avicola</name>
    <dbReference type="NCBI Taxonomy" id="2840701"/>
    <lineage>
        <taxon>Bacteria</taxon>
        <taxon>Bacillati</taxon>
        <taxon>Actinomycetota</taxon>
        <taxon>Actinomycetes</taxon>
        <taxon>Propionibacteriales</taxon>
        <taxon>Propionibacteriaceae</taxon>
        <taxon>Propionibacteriaceae incertae sedis</taxon>
        <taxon>Candidatus Avipropionibacterium</taxon>
    </lineage>
</organism>
<feature type="non-terminal residue" evidence="3">
    <location>
        <position position="404"/>
    </location>
</feature>
<name>A0A9D1GZG5_9ACTN</name>
<keyword evidence="2" id="KW-1133">Transmembrane helix</keyword>
<sequence>MSAAHWVYLACVVLIMGLLIARKSIVIPAIGATFLTVLVYTGSFFSGLSSIFTGTLTAGVTLFEVFIVVAFVRALYEALKDANALNSMVAPFVTFMRTHATTFWALAIAVGLFSLLFWATATAALVGAVLVPVALRIGLSTKTIGAVMLVAGGIGTSDYILQALPGFTASTAGVPAPEIAQRAMVIVLLIAIPALVMLQILEKRRTAVERRAGALATAGASGSSPASPTASAEARSAHHGANHQGTNGPSDAAASLATPRRGGEDDPVHSEGESATAPTRRGHFLGLLALLAFIALATYMVLPRFTDAITVTASGTALVTGLALVLLIVVTAVDSRQNVLERSAAQFSEGLTFSFKAMGPVLPIAGFFLLGNGDYSPQITGVEDAPGFFLDALQEASGFIPQNA</sequence>
<keyword evidence="2" id="KW-0812">Transmembrane</keyword>
<feature type="transmembrane region" description="Helical" evidence="2">
    <location>
        <begin position="284"/>
        <end position="302"/>
    </location>
</feature>
<dbReference type="Proteomes" id="UP000886842">
    <property type="component" value="Unassembled WGS sequence"/>
</dbReference>
<evidence type="ECO:0000313" key="3">
    <source>
        <dbReference type="EMBL" id="HIT76314.1"/>
    </source>
</evidence>
<feature type="transmembrane region" description="Helical" evidence="2">
    <location>
        <begin position="88"/>
        <end position="109"/>
    </location>
</feature>
<feature type="transmembrane region" description="Helical" evidence="2">
    <location>
        <begin position="115"/>
        <end position="135"/>
    </location>
</feature>
<evidence type="ECO:0000313" key="4">
    <source>
        <dbReference type="Proteomes" id="UP000886842"/>
    </source>
</evidence>
<feature type="transmembrane region" description="Helical" evidence="2">
    <location>
        <begin position="26"/>
        <end position="45"/>
    </location>
</feature>
<dbReference type="AlphaFoldDB" id="A0A9D1GZG5"/>
<proteinExistence type="predicted"/>
<reference evidence="3" key="2">
    <citation type="journal article" date="2021" name="PeerJ">
        <title>Extensive microbial diversity within the chicken gut microbiome revealed by metagenomics and culture.</title>
        <authorList>
            <person name="Gilroy R."/>
            <person name="Ravi A."/>
            <person name="Getino M."/>
            <person name="Pursley I."/>
            <person name="Horton D.L."/>
            <person name="Alikhan N.F."/>
            <person name="Baker D."/>
            <person name="Gharbi K."/>
            <person name="Hall N."/>
            <person name="Watson M."/>
            <person name="Adriaenssens E.M."/>
            <person name="Foster-Nyarko E."/>
            <person name="Jarju S."/>
            <person name="Secka A."/>
            <person name="Antonio M."/>
            <person name="Oren A."/>
            <person name="Chaudhuri R.R."/>
            <person name="La Ragione R."/>
            <person name="Hildebrand F."/>
            <person name="Pallen M.J."/>
        </authorList>
    </citation>
    <scope>NUCLEOTIDE SEQUENCE</scope>
    <source>
        <strain evidence="3">ChiGjej1B1-24693</strain>
    </source>
</reference>
<gene>
    <name evidence="3" type="ORF">IAA98_12080</name>
</gene>
<protein>
    <submittedName>
        <fullName evidence="3">Uncharacterized protein</fullName>
    </submittedName>
</protein>